<evidence type="ECO:0000256" key="1">
    <source>
        <dbReference type="ARBA" id="ARBA00023015"/>
    </source>
</evidence>
<sequence length="237" mass="27212">MLDLELSKPDPRQSARDYVYDMLRDNIIRLKLKPGQPLSENELAAKLQISRTPIREALARLSQEQLLEVLPQRGTYVSLIDLDQVEEARFVREQLEPAVARAACERFAPDHLVQLEMNVILFEKYVEEKNFAKLFGLDIQFHESLFAGGGKERTWKIVNAMNAHLSRIRMLSLASEFNWTTIVAQHRAIVEAISAKDPDRAERVMRDHVTLIVQDQEALVRKFEGFFKPRGQGGMTV</sequence>
<accession>A0A5R9G8M0</accession>
<dbReference type="GO" id="GO:0003700">
    <property type="term" value="F:DNA-binding transcription factor activity"/>
    <property type="evidence" value="ECO:0007669"/>
    <property type="project" value="InterPro"/>
</dbReference>
<dbReference type="PANTHER" id="PTHR43537">
    <property type="entry name" value="TRANSCRIPTIONAL REGULATOR, GNTR FAMILY"/>
    <property type="match status" value="1"/>
</dbReference>
<dbReference type="Proteomes" id="UP000309676">
    <property type="component" value="Unassembled WGS sequence"/>
</dbReference>
<organism evidence="5 6">
    <name type="scientific">Paenibacillus antri</name>
    <dbReference type="NCBI Taxonomy" id="2582848"/>
    <lineage>
        <taxon>Bacteria</taxon>
        <taxon>Bacillati</taxon>
        <taxon>Bacillota</taxon>
        <taxon>Bacilli</taxon>
        <taxon>Bacillales</taxon>
        <taxon>Paenibacillaceae</taxon>
        <taxon>Paenibacillus</taxon>
    </lineage>
</organism>
<dbReference type="RefSeq" id="WP_138197475.1">
    <property type="nucleotide sequence ID" value="NZ_VCIW01000024.1"/>
</dbReference>
<keyword evidence="1" id="KW-0805">Transcription regulation</keyword>
<dbReference type="InterPro" id="IPR000524">
    <property type="entry name" value="Tscrpt_reg_HTH_GntR"/>
</dbReference>
<dbReference type="CDD" id="cd07377">
    <property type="entry name" value="WHTH_GntR"/>
    <property type="match status" value="1"/>
</dbReference>
<keyword evidence="6" id="KW-1185">Reference proteome</keyword>
<dbReference type="Pfam" id="PF00392">
    <property type="entry name" value="GntR"/>
    <property type="match status" value="1"/>
</dbReference>
<name>A0A5R9G8M0_9BACL</name>
<evidence type="ECO:0000256" key="2">
    <source>
        <dbReference type="ARBA" id="ARBA00023125"/>
    </source>
</evidence>
<evidence type="ECO:0000256" key="3">
    <source>
        <dbReference type="ARBA" id="ARBA00023163"/>
    </source>
</evidence>
<dbReference type="Gene3D" id="1.20.120.530">
    <property type="entry name" value="GntR ligand-binding domain-like"/>
    <property type="match status" value="1"/>
</dbReference>
<dbReference type="InterPro" id="IPR036390">
    <property type="entry name" value="WH_DNA-bd_sf"/>
</dbReference>
<feature type="domain" description="HTH gntR-type" evidence="4">
    <location>
        <begin position="13"/>
        <end position="80"/>
    </location>
</feature>
<evidence type="ECO:0000313" key="5">
    <source>
        <dbReference type="EMBL" id="TLS49093.1"/>
    </source>
</evidence>
<dbReference type="EMBL" id="VCIW01000024">
    <property type="protein sequence ID" value="TLS49093.1"/>
    <property type="molecule type" value="Genomic_DNA"/>
</dbReference>
<dbReference type="InterPro" id="IPR011711">
    <property type="entry name" value="GntR_C"/>
</dbReference>
<dbReference type="InterPro" id="IPR036388">
    <property type="entry name" value="WH-like_DNA-bd_sf"/>
</dbReference>
<dbReference type="PRINTS" id="PR00035">
    <property type="entry name" value="HTHGNTR"/>
</dbReference>
<proteinExistence type="predicted"/>
<dbReference type="Gene3D" id="1.10.10.10">
    <property type="entry name" value="Winged helix-like DNA-binding domain superfamily/Winged helix DNA-binding domain"/>
    <property type="match status" value="1"/>
</dbReference>
<keyword evidence="2" id="KW-0238">DNA-binding</keyword>
<dbReference type="PROSITE" id="PS50949">
    <property type="entry name" value="HTH_GNTR"/>
    <property type="match status" value="1"/>
</dbReference>
<dbReference type="AlphaFoldDB" id="A0A5R9G8M0"/>
<keyword evidence="3" id="KW-0804">Transcription</keyword>
<dbReference type="SUPFAM" id="SSF46785">
    <property type="entry name" value="Winged helix' DNA-binding domain"/>
    <property type="match status" value="1"/>
</dbReference>
<dbReference type="Pfam" id="PF07729">
    <property type="entry name" value="FCD"/>
    <property type="match status" value="1"/>
</dbReference>
<dbReference type="OrthoDB" id="574518at2"/>
<dbReference type="SUPFAM" id="SSF48008">
    <property type="entry name" value="GntR ligand-binding domain-like"/>
    <property type="match status" value="1"/>
</dbReference>
<dbReference type="PANTHER" id="PTHR43537:SF45">
    <property type="entry name" value="GNTR FAMILY REGULATORY PROTEIN"/>
    <property type="match status" value="1"/>
</dbReference>
<gene>
    <name evidence="5" type="ORF">FE782_27000</name>
</gene>
<reference evidence="5 6" key="1">
    <citation type="submission" date="2019-05" db="EMBL/GenBank/DDBJ databases">
        <authorList>
            <person name="Narsing Rao M.P."/>
            <person name="Li W.J."/>
        </authorList>
    </citation>
    <scope>NUCLEOTIDE SEQUENCE [LARGE SCALE GENOMIC DNA]</scope>
    <source>
        <strain evidence="5 6">SYSU_K30003</strain>
    </source>
</reference>
<dbReference type="SMART" id="SM00895">
    <property type="entry name" value="FCD"/>
    <property type="match status" value="1"/>
</dbReference>
<comment type="caution">
    <text evidence="5">The sequence shown here is derived from an EMBL/GenBank/DDBJ whole genome shotgun (WGS) entry which is preliminary data.</text>
</comment>
<evidence type="ECO:0000313" key="6">
    <source>
        <dbReference type="Proteomes" id="UP000309676"/>
    </source>
</evidence>
<evidence type="ECO:0000259" key="4">
    <source>
        <dbReference type="PROSITE" id="PS50949"/>
    </source>
</evidence>
<dbReference type="GO" id="GO:0003677">
    <property type="term" value="F:DNA binding"/>
    <property type="evidence" value="ECO:0007669"/>
    <property type="project" value="UniProtKB-KW"/>
</dbReference>
<dbReference type="InterPro" id="IPR008920">
    <property type="entry name" value="TF_FadR/GntR_C"/>
</dbReference>
<dbReference type="SMART" id="SM00345">
    <property type="entry name" value="HTH_GNTR"/>
    <property type="match status" value="1"/>
</dbReference>
<protein>
    <submittedName>
        <fullName evidence="5">GntR family transcriptional regulator</fullName>
    </submittedName>
</protein>